<name>A0ACB7T9C0_HYAAI</name>
<reference evidence="1" key="1">
    <citation type="submission" date="2020-05" db="EMBL/GenBank/DDBJ databases">
        <title>Large-scale comparative analyses of tick genomes elucidate their genetic diversity and vector capacities.</title>
        <authorList>
            <person name="Jia N."/>
            <person name="Wang J."/>
            <person name="Shi W."/>
            <person name="Du L."/>
            <person name="Sun Y."/>
            <person name="Zhan W."/>
            <person name="Jiang J."/>
            <person name="Wang Q."/>
            <person name="Zhang B."/>
            <person name="Ji P."/>
            <person name="Sakyi L.B."/>
            <person name="Cui X."/>
            <person name="Yuan T."/>
            <person name="Jiang B."/>
            <person name="Yang W."/>
            <person name="Lam T.T.-Y."/>
            <person name="Chang Q."/>
            <person name="Ding S."/>
            <person name="Wang X."/>
            <person name="Zhu J."/>
            <person name="Ruan X."/>
            <person name="Zhao L."/>
            <person name="Wei J."/>
            <person name="Que T."/>
            <person name="Du C."/>
            <person name="Cheng J."/>
            <person name="Dai P."/>
            <person name="Han X."/>
            <person name="Huang E."/>
            <person name="Gao Y."/>
            <person name="Liu J."/>
            <person name="Shao H."/>
            <person name="Ye R."/>
            <person name="Li L."/>
            <person name="Wei W."/>
            <person name="Wang X."/>
            <person name="Wang C."/>
            <person name="Yang T."/>
            <person name="Huo Q."/>
            <person name="Li W."/>
            <person name="Guo W."/>
            <person name="Chen H."/>
            <person name="Zhou L."/>
            <person name="Ni X."/>
            <person name="Tian J."/>
            <person name="Zhou Y."/>
            <person name="Sheng Y."/>
            <person name="Liu T."/>
            <person name="Pan Y."/>
            <person name="Xia L."/>
            <person name="Li J."/>
            <person name="Zhao F."/>
            <person name="Cao W."/>
        </authorList>
    </citation>
    <scope>NUCLEOTIDE SEQUENCE</scope>
    <source>
        <strain evidence="1">Hyas-2018</strain>
    </source>
</reference>
<sequence>MLVAFTLFNVSYWYAQWDSRRRVSPPRVLRLPTPDHTFIDRREKTKARPRNVPLELLFWRPVESLLKGYGRLPFPVENVAFLPVAYSVVHRCRTGGPLSYIFFVHSAPKNWVKRRLLRETIGDIAMATKHSWTTVFFVGMSRNLGVQRKVLDEAEQHGDVVMLPYVDAYRNLTYKYVYGIKWTMDNCPAVRYVVKMDDDMVINLTKLVAYLERRNPREPAAFHCYVWTNMMVDRNTASPWYLSRKMYRKGVFSPYCSGSTVLFASKVMEAVYNASFDVPFIPVDDAYVTGEVAKKAGVGHVSLNRAKNRRRSWDIIMKELREPTLAFQDYETSFQEDASGGNRSDDLMPDSALKGSPQASGTNAALDETNASKQQEVSYEEDTYLLSQGSDACLTNFTSNAKRWLPVLAIGTVVYATFWTVGYNPIGTSPSLPYSTPGDATVAMPESSYNNEQNSRQNPRRNLDPIRSTSSKSGGPSKVSAGNEQHGRATPEGSSTKIPVASSSEPSGLTAVTSSTVVATRAAKTTVTSPKMAPTSVTETAPTDELGHTWTPSDQLQRGFDKVPFPLENVTTLPTAYKVVSDCRRDLDYLFFVHTAATHSDHRRVLREVVANSTYGARYNWTTVFFVGMSSVDKVTRSVASEAEANGDLVVLPYMDTYRNLTYKFVYGIKWTLENCPRVRYVLKMDDDIVVHLPSLMKKLDGGKPSPSPARPKLYCCVWDGMPVIRQTALPWYMSEKMYPKNVFPRYCSGSAVFMDAAALGPLYNATFAVPYIPIDDAYVTGELAAVAGVGHESLNRFYSFDSNKWQSVVSGSLMVVQVWNAEARSSAWKSVADALGREQKERTDGATTSTTSTSTPLSAVGRSASVRDSSGPASAERSTPTANTPSGTS</sequence>
<protein>
    <submittedName>
        <fullName evidence="1">Uncharacterized protein</fullName>
    </submittedName>
</protein>
<comment type="caution">
    <text evidence="1">The sequence shown here is derived from an EMBL/GenBank/DDBJ whole genome shotgun (WGS) entry which is preliminary data.</text>
</comment>
<evidence type="ECO:0000313" key="1">
    <source>
        <dbReference type="EMBL" id="KAH6943663.1"/>
    </source>
</evidence>
<organism evidence="1 2">
    <name type="scientific">Hyalomma asiaticum</name>
    <name type="common">Tick</name>
    <dbReference type="NCBI Taxonomy" id="266040"/>
    <lineage>
        <taxon>Eukaryota</taxon>
        <taxon>Metazoa</taxon>
        <taxon>Ecdysozoa</taxon>
        <taxon>Arthropoda</taxon>
        <taxon>Chelicerata</taxon>
        <taxon>Arachnida</taxon>
        <taxon>Acari</taxon>
        <taxon>Parasitiformes</taxon>
        <taxon>Ixodida</taxon>
        <taxon>Ixodoidea</taxon>
        <taxon>Ixodidae</taxon>
        <taxon>Hyalomminae</taxon>
        <taxon>Hyalomma</taxon>
    </lineage>
</organism>
<keyword evidence="2" id="KW-1185">Reference proteome</keyword>
<evidence type="ECO:0000313" key="2">
    <source>
        <dbReference type="Proteomes" id="UP000821845"/>
    </source>
</evidence>
<dbReference type="EMBL" id="CM023490">
    <property type="protein sequence ID" value="KAH6943663.1"/>
    <property type="molecule type" value="Genomic_DNA"/>
</dbReference>
<gene>
    <name evidence="1" type="ORF">HPB50_025055</name>
</gene>
<accession>A0ACB7T9C0</accession>
<proteinExistence type="predicted"/>
<dbReference type="Proteomes" id="UP000821845">
    <property type="component" value="Chromosome 10"/>
</dbReference>